<dbReference type="OrthoDB" id="3266715at2"/>
<dbReference type="EC" id="3.6.1.3" evidence="5"/>
<dbReference type="InterPro" id="IPR017911">
    <property type="entry name" value="MacB-like_ATP-bd"/>
</dbReference>
<protein>
    <submittedName>
        <fullName evidence="5">Adenosinetriphosphatase</fullName>
        <ecNumber evidence="5">3.6.1.3</ecNumber>
    </submittedName>
</protein>
<dbReference type="AlphaFoldDB" id="A0A375I5U8"/>
<dbReference type="PANTHER" id="PTHR24220">
    <property type="entry name" value="IMPORT ATP-BINDING PROTEIN"/>
    <property type="match status" value="1"/>
</dbReference>
<dbReference type="GO" id="GO:0022857">
    <property type="term" value="F:transmembrane transporter activity"/>
    <property type="evidence" value="ECO:0007669"/>
    <property type="project" value="TreeGrafter"/>
</dbReference>
<dbReference type="GO" id="GO:0016887">
    <property type="term" value="F:ATP hydrolysis activity"/>
    <property type="evidence" value="ECO:0007669"/>
    <property type="project" value="InterPro"/>
</dbReference>
<dbReference type="InterPro" id="IPR017871">
    <property type="entry name" value="ABC_transporter-like_CS"/>
</dbReference>
<keyword evidence="6" id="KW-1185">Reference proteome</keyword>
<accession>A0A375I5U8</accession>
<evidence type="ECO:0000313" key="6">
    <source>
        <dbReference type="Proteomes" id="UP000265962"/>
    </source>
</evidence>
<dbReference type="CDD" id="cd03255">
    <property type="entry name" value="ABC_MJ0796_LolCDE_FtsE"/>
    <property type="match status" value="1"/>
</dbReference>
<evidence type="ECO:0000313" key="5">
    <source>
        <dbReference type="EMBL" id="SPF68847.1"/>
    </source>
</evidence>
<dbReference type="GO" id="GO:0005886">
    <property type="term" value="C:plasma membrane"/>
    <property type="evidence" value="ECO:0007669"/>
    <property type="project" value="TreeGrafter"/>
</dbReference>
<reference evidence="6" key="1">
    <citation type="submission" date="2018-02" db="EMBL/GenBank/DDBJ databases">
        <authorList>
            <person name="Hornung B."/>
        </authorList>
    </citation>
    <scope>NUCLEOTIDE SEQUENCE [LARGE SCALE GENOMIC DNA]</scope>
</reference>
<feature type="domain" description="ABC transporter" evidence="4">
    <location>
        <begin position="21"/>
        <end position="256"/>
    </location>
</feature>
<gene>
    <name evidence="5" type="ORF">PROPJV5_1828</name>
</gene>
<proteinExistence type="predicted"/>
<keyword evidence="1" id="KW-0813">Transport</keyword>
<evidence type="ECO:0000256" key="3">
    <source>
        <dbReference type="ARBA" id="ARBA00022840"/>
    </source>
</evidence>
<dbReference type="InterPro" id="IPR027417">
    <property type="entry name" value="P-loop_NTPase"/>
</dbReference>
<dbReference type="PROSITE" id="PS50893">
    <property type="entry name" value="ABC_TRANSPORTER_2"/>
    <property type="match status" value="1"/>
</dbReference>
<dbReference type="Proteomes" id="UP000265962">
    <property type="component" value="Unassembled WGS sequence"/>
</dbReference>
<dbReference type="InterPro" id="IPR003439">
    <property type="entry name" value="ABC_transporter-like_ATP-bd"/>
</dbReference>
<dbReference type="GO" id="GO:0005524">
    <property type="term" value="F:ATP binding"/>
    <property type="evidence" value="ECO:0007669"/>
    <property type="project" value="UniProtKB-KW"/>
</dbReference>
<sequence length="264" mass="28469">MTDAATARSPHLPAQSSPAVLRARNLSKHYGDARVLDGLDLDIDRGQFVAVMGPSGSGKSTFLHCLSGMTRPSGGSVLLRDTDLTALDERALAALRLEHFGLVFQQPHFMSTLCLLDNVLLPGFLSRRRPREEVTARGRMLLERMGIADLADADVTEVSGGQLQRAGICRALINEAAVLFADEPTGALNSATAARILDVFGEIHVRGTTIVMVTHDAKVALRADRVLVLVDGGVEEDLLLGHYREDQSAERLVRVSAALNRQSV</sequence>
<dbReference type="SUPFAM" id="SSF52540">
    <property type="entry name" value="P-loop containing nucleoside triphosphate hydrolases"/>
    <property type="match status" value="1"/>
</dbReference>
<dbReference type="EMBL" id="OMOH01000006">
    <property type="protein sequence ID" value="SPF68847.1"/>
    <property type="molecule type" value="Genomic_DNA"/>
</dbReference>
<keyword evidence="3" id="KW-0067">ATP-binding</keyword>
<dbReference type="InterPro" id="IPR003593">
    <property type="entry name" value="AAA+_ATPase"/>
</dbReference>
<organism evidence="5 6">
    <name type="scientific">Propionibacterium ruminifibrarum</name>
    <dbReference type="NCBI Taxonomy" id="1962131"/>
    <lineage>
        <taxon>Bacteria</taxon>
        <taxon>Bacillati</taxon>
        <taxon>Actinomycetota</taxon>
        <taxon>Actinomycetes</taxon>
        <taxon>Propionibacteriales</taxon>
        <taxon>Propionibacteriaceae</taxon>
        <taxon>Propionibacterium</taxon>
    </lineage>
</organism>
<dbReference type="PROSITE" id="PS00211">
    <property type="entry name" value="ABC_TRANSPORTER_1"/>
    <property type="match status" value="1"/>
</dbReference>
<evidence type="ECO:0000256" key="2">
    <source>
        <dbReference type="ARBA" id="ARBA00022741"/>
    </source>
</evidence>
<dbReference type="SMART" id="SM00382">
    <property type="entry name" value="AAA"/>
    <property type="match status" value="1"/>
</dbReference>
<keyword evidence="5" id="KW-0378">Hydrolase</keyword>
<dbReference type="PANTHER" id="PTHR24220:SF685">
    <property type="entry name" value="ABC TRANSPORTER RELATED"/>
    <property type="match status" value="1"/>
</dbReference>
<keyword evidence="2" id="KW-0547">Nucleotide-binding</keyword>
<dbReference type="Pfam" id="PF00005">
    <property type="entry name" value="ABC_tran"/>
    <property type="match status" value="1"/>
</dbReference>
<name>A0A375I5U8_9ACTN</name>
<evidence type="ECO:0000256" key="1">
    <source>
        <dbReference type="ARBA" id="ARBA00022448"/>
    </source>
</evidence>
<dbReference type="Gene3D" id="3.40.50.300">
    <property type="entry name" value="P-loop containing nucleotide triphosphate hydrolases"/>
    <property type="match status" value="1"/>
</dbReference>
<dbReference type="InterPro" id="IPR015854">
    <property type="entry name" value="ABC_transpr_LolD-like"/>
</dbReference>
<dbReference type="RefSeq" id="WP_119715986.1">
    <property type="nucleotide sequence ID" value="NZ_OMOH01000006.1"/>
</dbReference>
<evidence type="ECO:0000259" key="4">
    <source>
        <dbReference type="PROSITE" id="PS50893"/>
    </source>
</evidence>